<evidence type="ECO:0000256" key="1">
    <source>
        <dbReference type="ARBA" id="ARBA00004651"/>
    </source>
</evidence>
<keyword evidence="5 8" id="KW-0812">Transmembrane</keyword>
<comment type="subcellular location">
    <subcellularLocation>
        <location evidence="1 8">Cell membrane</location>
        <topology evidence="1 8">Multi-pass membrane protein</topology>
    </subcellularLocation>
</comment>
<comment type="similarity">
    <text evidence="2 8">Belongs to the 4-toluene sulfonate uptake permease (TSUP) (TC 2.A.102) family.</text>
</comment>
<evidence type="ECO:0000256" key="6">
    <source>
        <dbReference type="ARBA" id="ARBA00022989"/>
    </source>
</evidence>
<evidence type="ECO:0000256" key="7">
    <source>
        <dbReference type="ARBA" id="ARBA00023136"/>
    </source>
</evidence>
<keyword evidence="6 8" id="KW-1133">Transmembrane helix</keyword>
<keyword evidence="10" id="KW-1185">Reference proteome</keyword>
<feature type="transmembrane region" description="Helical" evidence="8">
    <location>
        <begin position="164"/>
        <end position="185"/>
    </location>
</feature>
<evidence type="ECO:0000313" key="9">
    <source>
        <dbReference type="EMBL" id="MST84270.1"/>
    </source>
</evidence>
<feature type="transmembrane region" description="Helical" evidence="8">
    <location>
        <begin position="96"/>
        <end position="116"/>
    </location>
</feature>
<feature type="transmembrane region" description="Helical" evidence="8">
    <location>
        <begin position="73"/>
        <end position="90"/>
    </location>
</feature>
<reference evidence="9 10" key="1">
    <citation type="submission" date="2019-08" db="EMBL/GenBank/DDBJ databases">
        <title>In-depth cultivation of the pig gut microbiome towards novel bacterial diversity and tailored functional studies.</title>
        <authorList>
            <person name="Wylensek D."/>
            <person name="Hitch T.C.A."/>
            <person name="Clavel T."/>
        </authorList>
    </citation>
    <scope>NUCLEOTIDE SEQUENCE [LARGE SCALE GENOMIC DNA]</scope>
    <source>
        <strain evidence="9 10">LKV-178-WT-2A</strain>
    </source>
</reference>
<dbReference type="PANTHER" id="PTHR30269:SF37">
    <property type="entry name" value="MEMBRANE TRANSPORTER PROTEIN"/>
    <property type="match status" value="1"/>
</dbReference>
<name>A0A7K0KFS1_9BACT</name>
<feature type="transmembrane region" description="Helical" evidence="8">
    <location>
        <begin position="44"/>
        <end position="61"/>
    </location>
</feature>
<dbReference type="EMBL" id="VUNG01000011">
    <property type="protein sequence ID" value="MST84270.1"/>
    <property type="molecule type" value="Genomic_DNA"/>
</dbReference>
<feature type="transmembrane region" description="Helical" evidence="8">
    <location>
        <begin position="222"/>
        <end position="243"/>
    </location>
</feature>
<evidence type="ECO:0000256" key="2">
    <source>
        <dbReference type="ARBA" id="ARBA00009142"/>
    </source>
</evidence>
<dbReference type="InterPro" id="IPR052017">
    <property type="entry name" value="TSUP"/>
</dbReference>
<keyword evidence="3" id="KW-0813">Transport</keyword>
<sequence length="244" mass="27116">MMTVIVSIFLLSIVASLIQRTTGFGFGIFIMTMLPFLMPSYAEATTLTGLLAMSNSIYIAIRMHRYVQWRRVVPILCAFVVVSTLSISCLKKIDDMVLRDVLGVVLILFSIYFWFFNKKIRLRPTLPTQIGTGVLSGLMGGFFNMQGPPAVLYFISTAKDKNQYMALAQVYMLSGNIIMALVRTYNGFMTSTVGLDYLYGIGGVAIGTTLGGYLFRHLSNGIFRYVVYTYIGISGLVILFTAAR</sequence>
<evidence type="ECO:0000256" key="8">
    <source>
        <dbReference type="RuleBase" id="RU363041"/>
    </source>
</evidence>
<protein>
    <recommendedName>
        <fullName evidence="8">Probable membrane transporter protein</fullName>
    </recommendedName>
</protein>
<gene>
    <name evidence="9" type="ORF">FYJ73_06250</name>
</gene>
<feature type="transmembrane region" description="Helical" evidence="8">
    <location>
        <begin position="197"/>
        <end position="215"/>
    </location>
</feature>
<accession>A0A7K0KFS1</accession>
<evidence type="ECO:0000256" key="4">
    <source>
        <dbReference type="ARBA" id="ARBA00022475"/>
    </source>
</evidence>
<evidence type="ECO:0000256" key="5">
    <source>
        <dbReference type="ARBA" id="ARBA00022692"/>
    </source>
</evidence>
<dbReference type="AlphaFoldDB" id="A0A7K0KFS1"/>
<keyword evidence="4 8" id="KW-1003">Cell membrane</keyword>
<organism evidence="9 10">
    <name type="scientific">Hallella mizrahii</name>
    <dbReference type="NCBI Taxonomy" id="2606637"/>
    <lineage>
        <taxon>Bacteria</taxon>
        <taxon>Pseudomonadati</taxon>
        <taxon>Bacteroidota</taxon>
        <taxon>Bacteroidia</taxon>
        <taxon>Bacteroidales</taxon>
        <taxon>Prevotellaceae</taxon>
        <taxon>Hallella</taxon>
    </lineage>
</organism>
<keyword evidence="7 8" id="KW-0472">Membrane</keyword>
<dbReference type="Proteomes" id="UP000438914">
    <property type="component" value="Unassembled WGS sequence"/>
</dbReference>
<evidence type="ECO:0000256" key="3">
    <source>
        <dbReference type="ARBA" id="ARBA00022448"/>
    </source>
</evidence>
<dbReference type="PANTHER" id="PTHR30269">
    <property type="entry name" value="TRANSMEMBRANE PROTEIN YFCA"/>
    <property type="match status" value="1"/>
</dbReference>
<dbReference type="GO" id="GO:0005886">
    <property type="term" value="C:plasma membrane"/>
    <property type="evidence" value="ECO:0007669"/>
    <property type="project" value="UniProtKB-SubCell"/>
</dbReference>
<proteinExistence type="inferred from homology"/>
<dbReference type="Pfam" id="PF01925">
    <property type="entry name" value="TauE"/>
    <property type="match status" value="1"/>
</dbReference>
<evidence type="ECO:0000313" key="10">
    <source>
        <dbReference type="Proteomes" id="UP000438914"/>
    </source>
</evidence>
<dbReference type="RefSeq" id="WP_154533853.1">
    <property type="nucleotide sequence ID" value="NZ_VUNG01000011.1"/>
</dbReference>
<dbReference type="InterPro" id="IPR002781">
    <property type="entry name" value="TM_pro_TauE-like"/>
</dbReference>
<comment type="caution">
    <text evidence="9">The sequence shown here is derived from an EMBL/GenBank/DDBJ whole genome shotgun (WGS) entry which is preliminary data.</text>
</comment>